<evidence type="ECO:0000313" key="8">
    <source>
        <dbReference type="Proteomes" id="UP001497512"/>
    </source>
</evidence>
<dbReference type="SUPFAM" id="SSF57903">
    <property type="entry name" value="FYVE/PHD zinc finger"/>
    <property type="match status" value="1"/>
</dbReference>
<keyword evidence="3" id="KW-0862">Zinc</keyword>
<organism evidence="7 8">
    <name type="scientific">Sphagnum troendelagicum</name>
    <dbReference type="NCBI Taxonomy" id="128251"/>
    <lineage>
        <taxon>Eukaryota</taxon>
        <taxon>Viridiplantae</taxon>
        <taxon>Streptophyta</taxon>
        <taxon>Embryophyta</taxon>
        <taxon>Bryophyta</taxon>
        <taxon>Sphagnophytina</taxon>
        <taxon>Sphagnopsida</taxon>
        <taxon>Sphagnales</taxon>
        <taxon>Sphagnaceae</taxon>
        <taxon>Sphagnum</taxon>
    </lineage>
</organism>
<accession>A0ABP0UYN5</accession>
<dbReference type="CDD" id="cd11526">
    <property type="entry name" value="SYLF_FYVE"/>
    <property type="match status" value="1"/>
</dbReference>
<keyword evidence="2 4" id="KW-0863">Zinc-finger</keyword>
<keyword evidence="8" id="KW-1185">Reference proteome</keyword>
<evidence type="ECO:0000256" key="4">
    <source>
        <dbReference type="PROSITE-ProRule" id="PRU00175"/>
    </source>
</evidence>
<evidence type="ECO:0000259" key="5">
    <source>
        <dbReference type="PROSITE" id="PS50089"/>
    </source>
</evidence>
<feature type="domain" description="FYVE-type" evidence="6">
    <location>
        <begin position="298"/>
        <end position="360"/>
    </location>
</feature>
<evidence type="ECO:0008006" key="9">
    <source>
        <dbReference type="Google" id="ProtNLM"/>
    </source>
</evidence>
<dbReference type="PROSITE" id="PS50178">
    <property type="entry name" value="ZF_FYVE"/>
    <property type="match status" value="1"/>
</dbReference>
<evidence type="ECO:0000259" key="6">
    <source>
        <dbReference type="PROSITE" id="PS50178"/>
    </source>
</evidence>
<sequence length="612" mass="65142">MPLHTGWRKTAENGGILIAVAGVLKQLNNRMAEDIVAYRGKGSSSPDHDEVPTCAMCMEVLGTYGGPASLTCGHNGCLACLQQVQRHSALPLCPLCRTPFDADLTLCLNLELRDALDHAQAARSAVHFAAAESQWQVSQHKGLEGEGQKGRSRYQCDLPWPEETGPWIPVTSAKGGKEGSSAVVEDNRGHQSDYMAGENSNTDLNVWNVLRGALAMVTGLGRPGPVGYGDRAPDWQPAGSYGDGSAVLDRYDLENSWRSSYGGGHSPSAPPLLRRGSVDDIRAVRALLDAEPPEWMPDSAASACMQCAASFRPVTCGRHHCRFCGGLFCRRCSLGKCLLPVKFRERAPQRVCDTCFERLEPIQRTLADRVSNAAQVATHDVTDMSCMRGWLNSPVGLSMEQEIYKATNTVRSYYKIGKLKPERSIPDTVLKGARGLAILTVMKAGIMVTYKLGTGLVVARRADGSWSAPSAVASVGLGWGAQVGGELTDFIIVLRTAKAVKAFGGRAHLSLGAGMSAAAGPVGRAAEADLRAGDGGAAACYTYSCSKGAFVGVSLEYNVVATRTDTNLNFYGDAYLTATDILLGPVPQPRAAAPLYAALQSLFGKVDSITSE</sequence>
<dbReference type="InterPro" id="IPR000306">
    <property type="entry name" value="Znf_FYVE"/>
</dbReference>
<evidence type="ECO:0000256" key="2">
    <source>
        <dbReference type="ARBA" id="ARBA00022771"/>
    </source>
</evidence>
<proteinExistence type="predicted"/>
<dbReference type="InterPro" id="IPR007461">
    <property type="entry name" value="Ysc84_actin-binding"/>
</dbReference>
<reference evidence="7" key="1">
    <citation type="submission" date="2024-02" db="EMBL/GenBank/DDBJ databases">
        <authorList>
            <consortium name="ELIXIR-Norway"/>
            <consortium name="Elixir Norway"/>
        </authorList>
    </citation>
    <scope>NUCLEOTIDE SEQUENCE</scope>
</reference>
<dbReference type="InterPro" id="IPR011011">
    <property type="entry name" value="Znf_FYVE_PHD"/>
</dbReference>
<dbReference type="PANTHER" id="PTHR15629:SF2">
    <property type="entry name" value="SH3 DOMAIN-CONTAINING YSC84-LIKE PROTEIN 1"/>
    <property type="match status" value="1"/>
</dbReference>
<dbReference type="SMART" id="SM00064">
    <property type="entry name" value="FYVE"/>
    <property type="match status" value="1"/>
</dbReference>
<feature type="domain" description="RING-type" evidence="5">
    <location>
        <begin position="54"/>
        <end position="97"/>
    </location>
</feature>
<dbReference type="SMART" id="SM00184">
    <property type="entry name" value="RING"/>
    <property type="match status" value="1"/>
</dbReference>
<dbReference type="Proteomes" id="UP001497512">
    <property type="component" value="Chromosome 8"/>
</dbReference>
<evidence type="ECO:0000256" key="3">
    <source>
        <dbReference type="ARBA" id="ARBA00022833"/>
    </source>
</evidence>
<dbReference type="Gene3D" id="3.30.40.10">
    <property type="entry name" value="Zinc/RING finger domain, C3HC4 (zinc finger)"/>
    <property type="match status" value="2"/>
</dbReference>
<gene>
    <name evidence="7" type="ORF">CSSPTR1EN2_LOCUS21454</name>
</gene>
<evidence type="ECO:0000256" key="1">
    <source>
        <dbReference type="ARBA" id="ARBA00022723"/>
    </source>
</evidence>
<dbReference type="Pfam" id="PF01363">
    <property type="entry name" value="FYVE"/>
    <property type="match status" value="1"/>
</dbReference>
<evidence type="ECO:0000313" key="7">
    <source>
        <dbReference type="EMBL" id="CAK9233374.1"/>
    </source>
</evidence>
<dbReference type="InterPro" id="IPR001841">
    <property type="entry name" value="Znf_RING"/>
</dbReference>
<dbReference type="PANTHER" id="PTHR15629">
    <property type="entry name" value="SH3YL1 PROTEIN"/>
    <property type="match status" value="1"/>
</dbReference>
<name>A0ABP0UYN5_9BRYO</name>
<dbReference type="Pfam" id="PF04366">
    <property type="entry name" value="Ysc84"/>
    <property type="match status" value="1"/>
</dbReference>
<dbReference type="InterPro" id="IPR017455">
    <property type="entry name" value="Znf_FYVE-rel"/>
</dbReference>
<dbReference type="EMBL" id="OZ019900">
    <property type="protein sequence ID" value="CAK9233374.1"/>
    <property type="molecule type" value="Genomic_DNA"/>
</dbReference>
<protein>
    <recommendedName>
        <fullName evidence="9">FYVE-type domain-containing protein</fullName>
    </recommendedName>
</protein>
<dbReference type="InterPro" id="IPR051702">
    <property type="entry name" value="SH3_domain_YSC84-like"/>
</dbReference>
<dbReference type="PROSITE" id="PS50089">
    <property type="entry name" value="ZF_RING_2"/>
    <property type="match status" value="1"/>
</dbReference>
<keyword evidence="1" id="KW-0479">Metal-binding</keyword>
<dbReference type="SUPFAM" id="SSF57850">
    <property type="entry name" value="RING/U-box"/>
    <property type="match status" value="1"/>
</dbReference>
<dbReference type="InterPro" id="IPR013083">
    <property type="entry name" value="Znf_RING/FYVE/PHD"/>
</dbReference>